<name>X0XWT0_9ZZZZ</name>
<dbReference type="AlphaFoldDB" id="X0XWT0"/>
<comment type="caution">
    <text evidence="1">The sequence shown here is derived from an EMBL/GenBank/DDBJ whole genome shotgun (WGS) entry which is preliminary data.</text>
</comment>
<dbReference type="EMBL" id="BARS01043621">
    <property type="protein sequence ID" value="GAG41003.1"/>
    <property type="molecule type" value="Genomic_DNA"/>
</dbReference>
<proteinExistence type="predicted"/>
<evidence type="ECO:0000313" key="1">
    <source>
        <dbReference type="EMBL" id="GAG41003.1"/>
    </source>
</evidence>
<organism evidence="1">
    <name type="scientific">marine sediment metagenome</name>
    <dbReference type="NCBI Taxonomy" id="412755"/>
    <lineage>
        <taxon>unclassified sequences</taxon>
        <taxon>metagenomes</taxon>
        <taxon>ecological metagenomes</taxon>
    </lineage>
</organism>
<accession>X0XWT0</accession>
<feature type="non-terminal residue" evidence="1">
    <location>
        <position position="103"/>
    </location>
</feature>
<gene>
    <name evidence="1" type="ORF">S01H1_66008</name>
</gene>
<sequence>MSSIEDALLARAYPRALAARAQDTLHREASKGCNGEIACSPVALEPPYQPIFSLQSMGRPGTSEILAAGAPVATDALNRLRIWISPQQRCEWNRSELFLKQLS</sequence>
<reference evidence="1" key="1">
    <citation type="journal article" date="2014" name="Front. Microbiol.">
        <title>High frequency of phylogenetically diverse reductive dehalogenase-homologous genes in deep subseafloor sedimentary metagenomes.</title>
        <authorList>
            <person name="Kawai M."/>
            <person name="Futagami T."/>
            <person name="Toyoda A."/>
            <person name="Takaki Y."/>
            <person name="Nishi S."/>
            <person name="Hori S."/>
            <person name="Arai W."/>
            <person name="Tsubouchi T."/>
            <person name="Morono Y."/>
            <person name="Uchiyama I."/>
            <person name="Ito T."/>
            <person name="Fujiyama A."/>
            <person name="Inagaki F."/>
            <person name="Takami H."/>
        </authorList>
    </citation>
    <scope>NUCLEOTIDE SEQUENCE</scope>
    <source>
        <strain evidence="1">Expedition CK06-06</strain>
    </source>
</reference>
<protein>
    <submittedName>
        <fullName evidence="1">Uncharacterized protein</fullName>
    </submittedName>
</protein>